<feature type="transmembrane region" description="Helical" evidence="8">
    <location>
        <begin position="42"/>
        <end position="61"/>
    </location>
</feature>
<feature type="transmembrane region" description="Helical" evidence="8">
    <location>
        <begin position="97"/>
        <end position="117"/>
    </location>
</feature>
<feature type="transmembrane region" description="Helical" evidence="8">
    <location>
        <begin position="224"/>
        <end position="243"/>
    </location>
</feature>
<organism evidence="9 10">
    <name type="scientific">Poseidonibacter ostreae</name>
    <dbReference type="NCBI Taxonomy" id="2654171"/>
    <lineage>
        <taxon>Bacteria</taxon>
        <taxon>Pseudomonadati</taxon>
        <taxon>Campylobacterota</taxon>
        <taxon>Epsilonproteobacteria</taxon>
        <taxon>Campylobacterales</taxon>
        <taxon>Arcobacteraceae</taxon>
        <taxon>Poseidonibacter</taxon>
    </lineage>
</organism>
<evidence type="ECO:0000313" key="10">
    <source>
        <dbReference type="Proteomes" id="UP000472839"/>
    </source>
</evidence>
<feature type="transmembrane region" description="Helical" evidence="8">
    <location>
        <begin position="155"/>
        <end position="188"/>
    </location>
</feature>
<dbReference type="InterPro" id="IPR000715">
    <property type="entry name" value="Glycosyl_transferase_4"/>
</dbReference>
<comment type="subcellular location">
    <subcellularLocation>
        <location evidence="1">Cell membrane</location>
        <topology evidence="1">Multi-pass membrane protein</topology>
    </subcellularLocation>
</comment>
<evidence type="ECO:0000256" key="4">
    <source>
        <dbReference type="ARBA" id="ARBA00022692"/>
    </source>
</evidence>
<keyword evidence="5 8" id="KW-1133">Transmembrane helix</keyword>
<dbReference type="GO" id="GO:0046872">
    <property type="term" value="F:metal ion binding"/>
    <property type="evidence" value="ECO:0007669"/>
    <property type="project" value="UniProtKB-KW"/>
</dbReference>
<dbReference type="Proteomes" id="UP000472839">
    <property type="component" value="Unassembled WGS sequence"/>
</dbReference>
<feature type="transmembrane region" description="Helical" evidence="8">
    <location>
        <begin position="68"/>
        <end position="85"/>
    </location>
</feature>
<dbReference type="GO" id="GO:0009103">
    <property type="term" value="P:lipopolysaccharide biosynthetic process"/>
    <property type="evidence" value="ECO:0007669"/>
    <property type="project" value="TreeGrafter"/>
</dbReference>
<proteinExistence type="predicted"/>
<feature type="binding site" evidence="7">
    <location>
        <position position="199"/>
    </location>
    <ligand>
        <name>Mg(2+)</name>
        <dbReference type="ChEBI" id="CHEBI:18420"/>
    </ligand>
</feature>
<protein>
    <submittedName>
        <fullName evidence="9">Glycosyl transferase</fullName>
    </submittedName>
</protein>
<dbReference type="AlphaFoldDB" id="A0A6L4WUE7"/>
<dbReference type="RefSeq" id="WP_152279692.1">
    <property type="nucleotide sequence ID" value="NZ_WFKK01000010.1"/>
</dbReference>
<keyword evidence="3 9" id="KW-0808">Transferase</keyword>
<feature type="binding site" evidence="7">
    <location>
        <position position="146"/>
    </location>
    <ligand>
        <name>Mg(2+)</name>
        <dbReference type="ChEBI" id="CHEBI:18420"/>
    </ligand>
</feature>
<keyword evidence="7" id="KW-0460">Magnesium</keyword>
<keyword evidence="6 8" id="KW-0472">Membrane</keyword>
<dbReference type="CDD" id="cd06854">
    <property type="entry name" value="GT_WbpL_WbcO_like"/>
    <property type="match status" value="1"/>
</dbReference>
<keyword evidence="2" id="KW-1003">Cell membrane</keyword>
<reference evidence="9 10" key="1">
    <citation type="submission" date="2019-10" db="EMBL/GenBank/DDBJ databases">
        <title>Poseidonibacter ostreae sp. nov., isolated from the gut of the Ostrea denselamellosa.</title>
        <authorList>
            <person name="Choi A."/>
        </authorList>
    </citation>
    <scope>NUCLEOTIDE SEQUENCE [LARGE SCALE GENOMIC DNA]</scope>
    <source>
        <strain evidence="9 10">SJOD-M-33</strain>
    </source>
</reference>
<dbReference type="Pfam" id="PF00953">
    <property type="entry name" value="Glycos_transf_4"/>
    <property type="match status" value="1"/>
</dbReference>
<keyword evidence="4 8" id="KW-0812">Transmembrane</keyword>
<evidence type="ECO:0000256" key="7">
    <source>
        <dbReference type="PIRSR" id="PIRSR600715-1"/>
    </source>
</evidence>
<dbReference type="GO" id="GO:0005886">
    <property type="term" value="C:plasma membrane"/>
    <property type="evidence" value="ECO:0007669"/>
    <property type="project" value="UniProtKB-SubCell"/>
</dbReference>
<evidence type="ECO:0000256" key="3">
    <source>
        <dbReference type="ARBA" id="ARBA00022679"/>
    </source>
</evidence>
<feature type="transmembrane region" description="Helical" evidence="8">
    <location>
        <begin position="124"/>
        <end position="143"/>
    </location>
</feature>
<evidence type="ECO:0000256" key="5">
    <source>
        <dbReference type="ARBA" id="ARBA00022989"/>
    </source>
</evidence>
<gene>
    <name evidence="9" type="ORF">GBG19_05245</name>
</gene>
<evidence type="ECO:0000256" key="2">
    <source>
        <dbReference type="ARBA" id="ARBA00022475"/>
    </source>
</evidence>
<feature type="transmembrane region" description="Helical" evidence="8">
    <location>
        <begin position="200"/>
        <end position="218"/>
    </location>
</feature>
<dbReference type="PANTHER" id="PTHR22926:SF3">
    <property type="entry name" value="UNDECAPRENYL-PHOSPHATE ALPHA-N-ACETYLGLUCOSAMINYL 1-PHOSPHATE TRANSFERASE"/>
    <property type="match status" value="1"/>
</dbReference>
<name>A0A6L4WUE7_9BACT</name>
<comment type="cofactor">
    <cofactor evidence="7">
        <name>Mg(2+)</name>
        <dbReference type="ChEBI" id="CHEBI:18420"/>
    </cofactor>
</comment>
<accession>A0A6L4WUE7</accession>
<dbReference type="PANTHER" id="PTHR22926">
    <property type="entry name" value="PHOSPHO-N-ACETYLMURAMOYL-PENTAPEPTIDE-TRANSFERASE"/>
    <property type="match status" value="1"/>
</dbReference>
<dbReference type="GO" id="GO:0071555">
    <property type="term" value="P:cell wall organization"/>
    <property type="evidence" value="ECO:0007669"/>
    <property type="project" value="TreeGrafter"/>
</dbReference>
<evidence type="ECO:0000256" key="8">
    <source>
        <dbReference type="SAM" id="Phobius"/>
    </source>
</evidence>
<feature type="transmembrane region" description="Helical" evidence="8">
    <location>
        <begin position="291"/>
        <end position="310"/>
    </location>
</feature>
<dbReference type="GO" id="GO:0016780">
    <property type="term" value="F:phosphotransferase activity, for other substituted phosphate groups"/>
    <property type="evidence" value="ECO:0007669"/>
    <property type="project" value="InterPro"/>
</dbReference>
<sequence length="320" mass="35792">MIYIILLLLSFALTYFIKEYAIKKSLVATVNKRSSHSVPTPHGGGIAVSLTWFIGLIYLYMNDQIDPTLFYALIIGAVIAVVGLVDDIVELSPKLRMVVFTLVGASGLYIICGLETITFGLFDISNIVVTSAFTMLLILWYINLTNFIDGIDSYLAVKFIFLSVAGFLLFGGAHFAVLGVAVLGFLYWNWHKAKIFMGDVGSTLLGYTIAIITIYYANIESSNLWIWLTLYGVFWFDATLTLIRRKLNGEKLTQAHRKHAYQRLTQAGWSHSRVTLAALGLNLVIFSLVYFIPNIAVSFVISLVLLYGAMRFVDSKKKFE</sequence>
<dbReference type="EMBL" id="WFKK01000010">
    <property type="protein sequence ID" value="KAB7889788.1"/>
    <property type="molecule type" value="Genomic_DNA"/>
</dbReference>
<dbReference type="GO" id="GO:0044038">
    <property type="term" value="P:cell wall macromolecule biosynthetic process"/>
    <property type="evidence" value="ECO:0007669"/>
    <property type="project" value="TreeGrafter"/>
</dbReference>
<evidence type="ECO:0000313" key="9">
    <source>
        <dbReference type="EMBL" id="KAB7889788.1"/>
    </source>
</evidence>
<keyword evidence="7" id="KW-0479">Metal-binding</keyword>
<evidence type="ECO:0000256" key="6">
    <source>
        <dbReference type="ARBA" id="ARBA00023136"/>
    </source>
</evidence>
<comment type="caution">
    <text evidence="9">The sequence shown here is derived from an EMBL/GenBank/DDBJ whole genome shotgun (WGS) entry which is preliminary data.</text>
</comment>
<evidence type="ECO:0000256" key="1">
    <source>
        <dbReference type="ARBA" id="ARBA00004651"/>
    </source>
</evidence>